<evidence type="ECO:0000313" key="2">
    <source>
        <dbReference type="Proteomes" id="UP000793456"/>
    </source>
</evidence>
<reference evidence="1" key="1">
    <citation type="submission" date="2018-11" db="EMBL/GenBank/DDBJ databases">
        <title>The sequence and de novo assembly of Larimichthys crocea genome using PacBio and Hi-C technologies.</title>
        <authorList>
            <person name="Xu P."/>
            <person name="Chen B."/>
            <person name="Zhou Z."/>
            <person name="Ke Q."/>
            <person name="Wu Y."/>
            <person name="Bai H."/>
            <person name="Pu F."/>
        </authorList>
    </citation>
    <scope>NUCLEOTIDE SEQUENCE</scope>
    <source>
        <tissue evidence="1">Muscle</tissue>
    </source>
</reference>
<organism evidence="1 2">
    <name type="scientific">Larimichthys crocea</name>
    <name type="common">Large yellow croaker</name>
    <name type="synonym">Pseudosciaena crocea</name>
    <dbReference type="NCBI Taxonomy" id="215358"/>
    <lineage>
        <taxon>Eukaryota</taxon>
        <taxon>Metazoa</taxon>
        <taxon>Chordata</taxon>
        <taxon>Craniata</taxon>
        <taxon>Vertebrata</taxon>
        <taxon>Euteleostomi</taxon>
        <taxon>Actinopterygii</taxon>
        <taxon>Neopterygii</taxon>
        <taxon>Teleostei</taxon>
        <taxon>Neoteleostei</taxon>
        <taxon>Acanthomorphata</taxon>
        <taxon>Eupercaria</taxon>
        <taxon>Sciaenidae</taxon>
        <taxon>Larimichthys</taxon>
    </lineage>
</organism>
<protein>
    <submittedName>
        <fullName evidence="1">Uncharacterized protein</fullName>
    </submittedName>
</protein>
<sequence>MVRLHSRAQPDSGEKTDDSPTQVSESSDSHADASQRPEDEDTLLTLSSKMSEQQKQLADLPDTVKMYPQPDVVECCLVLLHISKSSPSIPESLQQEAKDLLRKYGTSPSFLKASRRFLT</sequence>
<dbReference type="Proteomes" id="UP000793456">
    <property type="component" value="Chromosome X"/>
</dbReference>
<dbReference type="EMBL" id="CM011683">
    <property type="protein sequence ID" value="TMS13735.1"/>
    <property type="molecule type" value="Genomic_DNA"/>
</dbReference>
<comment type="caution">
    <text evidence="1">The sequence shown here is derived from an EMBL/GenBank/DDBJ whole genome shotgun (WGS) entry which is preliminary data.</text>
</comment>
<evidence type="ECO:0000313" key="1">
    <source>
        <dbReference type="EMBL" id="TMS13735.1"/>
    </source>
</evidence>
<proteinExistence type="predicted"/>
<gene>
    <name evidence="1" type="ORF">E3U43_022215</name>
</gene>
<keyword evidence="2" id="KW-1185">Reference proteome</keyword>
<accession>A0ACD3R2V8</accession>
<name>A0ACD3R2V8_LARCR</name>